<dbReference type="AlphaFoldDB" id="A0A1H5XXQ8"/>
<evidence type="ECO:0000313" key="3">
    <source>
        <dbReference type="Proteomes" id="UP000236753"/>
    </source>
</evidence>
<proteinExistence type="predicted"/>
<dbReference type="RefSeq" id="WP_103967522.1">
    <property type="nucleotide sequence ID" value="NZ_FNUX01000033.1"/>
</dbReference>
<feature type="region of interest" description="Disordered" evidence="1">
    <location>
        <begin position="42"/>
        <end position="61"/>
    </location>
</feature>
<gene>
    <name evidence="2" type="ORF">SAMN05216334_13320</name>
</gene>
<dbReference type="Proteomes" id="UP000236753">
    <property type="component" value="Unassembled WGS sequence"/>
</dbReference>
<sequence length="276" mass="31259">MENLFDAAESCLSACEIKEKLQLTEQTAQAWRDGLLSLESKNAPKPVDEPGHPDNPILVSPGDVPKRRMGTPAGLVALIHAIAHIEFNAINLAWDAVYRFRDLPQQFYSDWVQIAIEEAYHFQLLRQRLNELNSDYGELPAHNGLWDMARRTAFDPLVRMALVPRVLEARGLDVTPGIIERLRQAGDDRTIVVLEIILHDEVGHVAIGSHWFKYLCQQRELDSEQLFRELINQYFTGQVCGPFHYEARQKAGFSAAELSALEHLKETAARAEKPVL</sequence>
<accession>A0A1H5XXQ8</accession>
<dbReference type="InterPro" id="IPR009078">
    <property type="entry name" value="Ferritin-like_SF"/>
</dbReference>
<reference evidence="2 3" key="1">
    <citation type="submission" date="2016-10" db="EMBL/GenBank/DDBJ databases">
        <authorList>
            <person name="de Groot N.N."/>
        </authorList>
    </citation>
    <scope>NUCLEOTIDE SEQUENCE [LARGE SCALE GENOMIC DNA]</scope>
    <source>
        <strain evidence="2 3">Nm13</strain>
    </source>
</reference>
<dbReference type="InterPro" id="IPR011197">
    <property type="entry name" value="UCP012318"/>
</dbReference>
<evidence type="ECO:0000313" key="2">
    <source>
        <dbReference type="EMBL" id="SEG16412.1"/>
    </source>
</evidence>
<name>A0A1H5XXQ8_9PROT</name>
<dbReference type="PANTHER" id="PTHR42782">
    <property type="entry name" value="SI:CH73-314G15.3"/>
    <property type="match status" value="1"/>
</dbReference>
<dbReference type="CDD" id="cd00657">
    <property type="entry name" value="Ferritin_like"/>
    <property type="match status" value="1"/>
</dbReference>
<dbReference type="OrthoDB" id="9778629at2"/>
<organism evidence="2 3">
    <name type="scientific">Nitrosomonas ureae</name>
    <dbReference type="NCBI Taxonomy" id="44577"/>
    <lineage>
        <taxon>Bacteria</taxon>
        <taxon>Pseudomonadati</taxon>
        <taxon>Pseudomonadota</taxon>
        <taxon>Betaproteobacteria</taxon>
        <taxon>Nitrosomonadales</taxon>
        <taxon>Nitrosomonadaceae</taxon>
        <taxon>Nitrosomonas</taxon>
    </lineage>
</organism>
<dbReference type="InterPro" id="IPR007402">
    <property type="entry name" value="DUF455"/>
</dbReference>
<protein>
    <submittedName>
        <fullName evidence="2">Uncharacterized conserved protein, contains ferritin-like DUF455 domain</fullName>
    </submittedName>
</protein>
<dbReference type="PIRSF" id="PIRSF012318">
    <property type="entry name" value="UCP012318"/>
    <property type="match status" value="1"/>
</dbReference>
<evidence type="ECO:0000256" key="1">
    <source>
        <dbReference type="SAM" id="MobiDB-lite"/>
    </source>
</evidence>
<dbReference type="EMBL" id="FNUX01000033">
    <property type="protein sequence ID" value="SEG16412.1"/>
    <property type="molecule type" value="Genomic_DNA"/>
</dbReference>
<dbReference type="SUPFAM" id="SSF47240">
    <property type="entry name" value="Ferritin-like"/>
    <property type="match status" value="1"/>
</dbReference>
<dbReference type="Pfam" id="PF04305">
    <property type="entry name" value="DUF455"/>
    <property type="match status" value="1"/>
</dbReference>
<dbReference type="PANTHER" id="PTHR42782:SF4">
    <property type="entry name" value="DUF455 DOMAIN-CONTAINING PROTEIN"/>
    <property type="match status" value="1"/>
</dbReference>